<comment type="catalytic activity">
    <reaction evidence="12">
        <text>a 2-methoxy-6-(all-trans-polyprenyl)phenol + 2 reduced [2Fe-2S]-[ferredoxin] + O2 + 2 H(+) = a 2-methoxy-6-(all-trans-polyprenyl)benzene-1,4-diol + 2 oxidized [2Fe-2S]-[ferredoxin] + H2O</text>
        <dbReference type="Rhea" id="RHEA:81183"/>
        <dbReference type="Rhea" id="RHEA-COMP:9551"/>
        <dbReference type="Rhea" id="RHEA-COMP:10000"/>
        <dbReference type="Rhea" id="RHEA-COMP:10001"/>
        <dbReference type="Rhea" id="RHEA-COMP:10858"/>
        <dbReference type="ChEBI" id="CHEBI:15377"/>
        <dbReference type="ChEBI" id="CHEBI:15378"/>
        <dbReference type="ChEBI" id="CHEBI:15379"/>
        <dbReference type="ChEBI" id="CHEBI:33737"/>
        <dbReference type="ChEBI" id="CHEBI:33738"/>
        <dbReference type="ChEBI" id="CHEBI:62731"/>
        <dbReference type="ChEBI" id="CHEBI:84166"/>
        <dbReference type="EC" id="1.14.15.46"/>
    </reaction>
</comment>
<dbReference type="EC" id="1.14.15.46" evidence="12"/>
<comment type="similarity">
    <text evidence="2 12">Belongs to the UbiH/COQ6 family.</text>
</comment>
<dbReference type="InterPro" id="IPR002938">
    <property type="entry name" value="FAD-bd"/>
</dbReference>
<dbReference type="InterPro" id="IPR010971">
    <property type="entry name" value="UbiH/COQ6"/>
</dbReference>
<dbReference type="AlphaFoldDB" id="A0A0P4WEC7"/>
<dbReference type="InterPro" id="IPR000689">
    <property type="entry name" value="UbQ_mOase_COQ6"/>
</dbReference>
<dbReference type="PANTHER" id="PTHR43876:SF7">
    <property type="entry name" value="UBIQUINONE BIOSYNTHESIS MONOOXYGENASE COQ6, MITOCHONDRIAL"/>
    <property type="match status" value="1"/>
</dbReference>
<evidence type="ECO:0000256" key="10">
    <source>
        <dbReference type="ARBA" id="ARBA00023128"/>
    </source>
</evidence>
<accession>A0A0P4WEC7</accession>
<keyword evidence="11 12" id="KW-0472">Membrane</keyword>
<organism evidence="14">
    <name type="scientific">Scylla olivacea</name>
    <name type="common">Orange mud crab</name>
    <name type="synonym">Cancer olivacea</name>
    <dbReference type="NCBI Taxonomy" id="85551"/>
    <lineage>
        <taxon>Eukaryota</taxon>
        <taxon>Metazoa</taxon>
        <taxon>Ecdysozoa</taxon>
        <taxon>Arthropoda</taxon>
        <taxon>Crustacea</taxon>
        <taxon>Multicrustacea</taxon>
        <taxon>Malacostraca</taxon>
        <taxon>Eumalacostraca</taxon>
        <taxon>Eucarida</taxon>
        <taxon>Decapoda</taxon>
        <taxon>Pleocyemata</taxon>
        <taxon>Brachyura</taxon>
        <taxon>Eubrachyura</taxon>
        <taxon>Portunoidea</taxon>
        <taxon>Portunidae</taxon>
        <taxon>Portuninae</taxon>
        <taxon>Scylla</taxon>
    </lineage>
</organism>
<keyword evidence="5 12" id="KW-0999">Mitochondrion inner membrane</keyword>
<comment type="catalytic activity">
    <reaction evidence="12">
        <text>a 4-hydroxy-3-(all-trans-polyprenyl)benzoate + 2 reduced [2Fe-2S]-[ferredoxin] + O2 + 2 H(+) = a 3,4-dihydroxy-5-(all-trans-polyprenyl)benzoate + 2 oxidized [2Fe-2S]-[ferredoxin] + H2O</text>
        <dbReference type="Rhea" id="RHEA:81195"/>
        <dbReference type="Rhea" id="RHEA-COMP:9514"/>
        <dbReference type="Rhea" id="RHEA-COMP:10000"/>
        <dbReference type="Rhea" id="RHEA-COMP:10001"/>
        <dbReference type="Rhea" id="RHEA-COMP:10930"/>
        <dbReference type="ChEBI" id="CHEBI:15377"/>
        <dbReference type="ChEBI" id="CHEBI:15378"/>
        <dbReference type="ChEBI" id="CHEBI:15379"/>
        <dbReference type="ChEBI" id="CHEBI:33737"/>
        <dbReference type="ChEBI" id="CHEBI:33738"/>
        <dbReference type="ChEBI" id="CHEBI:64694"/>
        <dbReference type="ChEBI" id="CHEBI:78396"/>
        <dbReference type="EC" id="1.14.15.45"/>
    </reaction>
</comment>
<comment type="pathway">
    <text evidence="12">Cofactor biosynthesis; ubiquinone biosynthesis.</text>
</comment>
<dbReference type="GO" id="GO:0120538">
    <property type="term" value="F:2-methoxy-6-polyprenolphenol 4-hydroxylase activity"/>
    <property type="evidence" value="ECO:0007669"/>
    <property type="project" value="UniProtKB-EC"/>
</dbReference>
<keyword evidence="7" id="KW-0809">Transit peptide</keyword>
<evidence type="ECO:0000256" key="8">
    <source>
        <dbReference type="ARBA" id="ARBA00023002"/>
    </source>
</evidence>
<evidence type="ECO:0000256" key="6">
    <source>
        <dbReference type="ARBA" id="ARBA00022827"/>
    </source>
</evidence>
<dbReference type="HAMAP" id="MF_03193">
    <property type="entry name" value="COQ6_monooxygenase"/>
    <property type="match status" value="1"/>
</dbReference>
<dbReference type="GO" id="GO:0071949">
    <property type="term" value="F:FAD binding"/>
    <property type="evidence" value="ECO:0007669"/>
    <property type="project" value="InterPro"/>
</dbReference>
<evidence type="ECO:0000256" key="11">
    <source>
        <dbReference type="ARBA" id="ARBA00023136"/>
    </source>
</evidence>
<keyword evidence="4 12" id="KW-0831">Ubiquinone biosynthesis</keyword>
<dbReference type="GO" id="GO:0031314">
    <property type="term" value="C:extrinsic component of mitochondrial inner membrane"/>
    <property type="evidence" value="ECO:0007669"/>
    <property type="project" value="UniProtKB-UniRule"/>
</dbReference>
<dbReference type="SUPFAM" id="SSF51905">
    <property type="entry name" value="FAD/NAD(P)-binding domain"/>
    <property type="match status" value="1"/>
</dbReference>
<dbReference type="PRINTS" id="PR00420">
    <property type="entry name" value="RNGMNOXGNASE"/>
</dbReference>
<comment type="function">
    <text evidence="12">FAD-dependent monooxygenase required for two non-consecutive steps during ubiquinone biosynthesis. Required for the C5-ring hydroxylation during ubiquinone biosynthesis by catalyzing the hydroxylation of 4-hydroxy-3-(all-trans-polyprenyl)benzoic acid to 3,4-dihydroxy-5-(all-trans-polyprenyl)benzoic acid. Also acts downstream of coq4, for the C1-hydroxylation during ubiquinone biosynthesis by catalyzing the hydroxylation of 2-methoxy-6-(all-trans-polyprenyl)phenol to 2-methoxy-6-(all-trans-polyprenyl)benzene-1,4-diol. The electrons required for the hydroxylation reaction are funneled indirectly to coq6 from NADPH via a ferredoxin/ferredoxin reductase system.</text>
</comment>
<dbReference type="FunFam" id="3.50.50.60:FF:000086">
    <property type="entry name" value="Ubiquinone biosynthesis monooxygenase COQ6, mitochondrial"/>
    <property type="match status" value="1"/>
</dbReference>
<evidence type="ECO:0000256" key="12">
    <source>
        <dbReference type="HAMAP-Rule" id="MF_03193"/>
    </source>
</evidence>
<keyword evidence="9 12" id="KW-0503">Monooxygenase</keyword>
<reference evidence="14" key="1">
    <citation type="submission" date="2015-09" db="EMBL/GenBank/DDBJ databases">
        <title>Scylla olivacea transcriptome.</title>
        <authorList>
            <person name="Ikhwanuddin M."/>
        </authorList>
    </citation>
    <scope>NUCLEOTIDE SEQUENCE</scope>
</reference>
<evidence type="ECO:0000256" key="5">
    <source>
        <dbReference type="ARBA" id="ARBA00022792"/>
    </source>
</evidence>
<comment type="cofactor">
    <cofactor evidence="1 12">
        <name>FAD</name>
        <dbReference type="ChEBI" id="CHEBI:57692"/>
    </cofactor>
</comment>
<name>A0A0P4WEC7_SCYOL</name>
<dbReference type="FunFam" id="3.50.50.60:FF:000021">
    <property type="entry name" value="Ubiquinone biosynthesis monooxygenase COQ6"/>
    <property type="match status" value="1"/>
</dbReference>
<sequence>MSLRLGLAWASRGTCVALLAQRGTPASVVGLKGARLASSSTCPDHHYDLVISGGGLVGFAMACSLGHSQRLSDRKILLLEGAPNKPWQLPELFSNRVCALNARTRTFFRKLGVWEHIEHLRAQPVRRMQVWESCSEAMITFDGQEQDDGTIAHIVENDVTLHSIKRQIPEHVEVEYEAKVESYEIPKDTASKVVLTLADGRTISTDLLIGADGAKSLVRRSMGVQYLGWEYDQMGIVATLQLSEAVDNTVAWQRFLPTGPVALLPLSDDHSSLVWSTTREQATQLLGLPDEDFTEALNRAIWDDSEADSGVKSIHEAWLRVLETVVPGESAEIRQLPPSIAQVLPGTRGGFPLGLGHAVHYVSPRVALIGDAAHRVHPLAGQGVNLGFGDVAALTRCLENSVLLGAQLGGEQALYQYEKERQKYNVATMASIDGLYRLYNSASPPLVLLRSLGLSAVNAMSPLKRQIMLHAES</sequence>
<dbReference type="UniPathway" id="UPA00232"/>
<dbReference type="GO" id="GO:0016712">
    <property type="term" value="F:oxidoreductase activity, acting on paired donors, with incorporation or reduction of molecular oxygen, reduced flavin or flavoprotein as one donor, and incorporation of one atom of oxygen"/>
    <property type="evidence" value="ECO:0007669"/>
    <property type="project" value="UniProtKB-UniRule"/>
</dbReference>
<dbReference type="Pfam" id="PF01494">
    <property type="entry name" value="FAD_binding_3"/>
    <property type="match status" value="2"/>
</dbReference>
<dbReference type="InterPro" id="IPR018168">
    <property type="entry name" value="Ubi_Hdrlase_CS"/>
</dbReference>
<dbReference type="NCBIfam" id="TIGR01988">
    <property type="entry name" value="Ubi-OHases"/>
    <property type="match status" value="1"/>
</dbReference>
<dbReference type="InterPro" id="IPR036188">
    <property type="entry name" value="FAD/NAD-bd_sf"/>
</dbReference>
<dbReference type="PROSITE" id="PS01304">
    <property type="entry name" value="UBIH"/>
    <property type="match status" value="1"/>
</dbReference>
<feature type="domain" description="FAD-binding" evidence="13">
    <location>
        <begin position="358"/>
        <end position="425"/>
    </location>
</feature>
<keyword evidence="10 12" id="KW-0496">Mitochondrion</keyword>
<feature type="domain" description="FAD-binding" evidence="13">
    <location>
        <begin position="51"/>
        <end position="316"/>
    </location>
</feature>
<protein>
    <recommendedName>
        <fullName evidence="12">Ubiquinone biosynthesis monooxygenase COQ6, mitochondrial</fullName>
        <ecNumber evidence="12">1.14.15.45</ecNumber>
    </recommendedName>
    <alternativeName>
        <fullName evidence="12">2-methoxy-6-polyprenolphenol 4-hydroxylase</fullName>
        <ecNumber evidence="12">1.14.15.46</ecNumber>
    </alternativeName>
</protein>
<evidence type="ECO:0000256" key="2">
    <source>
        <dbReference type="ARBA" id="ARBA00005349"/>
    </source>
</evidence>
<proteinExistence type="inferred from homology"/>
<evidence type="ECO:0000313" key="14">
    <source>
        <dbReference type="EMBL" id="JAI63990.1"/>
    </source>
</evidence>
<dbReference type="EC" id="1.14.15.45" evidence="12"/>
<dbReference type="Gene3D" id="3.50.50.60">
    <property type="entry name" value="FAD/NAD(P)-binding domain"/>
    <property type="match status" value="2"/>
</dbReference>
<keyword evidence="3 12" id="KW-0285">Flavoprotein</keyword>
<comment type="subunit">
    <text evidence="12">Component of a multi-subunit COQ enzyme complex.</text>
</comment>
<dbReference type="InterPro" id="IPR051205">
    <property type="entry name" value="UbiH/COQ6_monooxygenase"/>
</dbReference>
<comment type="subcellular location">
    <subcellularLocation>
        <location evidence="12">Mitochondrion inner membrane</location>
        <topology evidence="12">Peripheral membrane protein</topology>
        <orientation evidence="12">Matrix side</orientation>
    </subcellularLocation>
</comment>
<evidence type="ECO:0000256" key="7">
    <source>
        <dbReference type="ARBA" id="ARBA00022946"/>
    </source>
</evidence>
<evidence type="ECO:0000259" key="13">
    <source>
        <dbReference type="Pfam" id="PF01494"/>
    </source>
</evidence>
<dbReference type="EMBL" id="GDRN01069811">
    <property type="protein sequence ID" value="JAI63990.1"/>
    <property type="molecule type" value="Transcribed_RNA"/>
</dbReference>
<evidence type="ECO:0000256" key="9">
    <source>
        <dbReference type="ARBA" id="ARBA00023033"/>
    </source>
</evidence>
<evidence type="ECO:0000256" key="1">
    <source>
        <dbReference type="ARBA" id="ARBA00001974"/>
    </source>
</evidence>
<keyword evidence="6 12" id="KW-0274">FAD</keyword>
<evidence type="ECO:0000256" key="3">
    <source>
        <dbReference type="ARBA" id="ARBA00022630"/>
    </source>
</evidence>
<keyword evidence="8 12" id="KW-0560">Oxidoreductase</keyword>
<dbReference type="PANTHER" id="PTHR43876">
    <property type="entry name" value="UBIQUINONE BIOSYNTHESIS MONOOXYGENASE COQ6, MITOCHONDRIAL"/>
    <property type="match status" value="1"/>
</dbReference>
<evidence type="ECO:0000256" key="4">
    <source>
        <dbReference type="ARBA" id="ARBA00022688"/>
    </source>
</evidence>
<dbReference type="GO" id="GO:0106364">
    <property type="term" value="F:4-hydroxy-3-all-trans-polyprenylbenzoate oxygenase activity"/>
    <property type="evidence" value="ECO:0007669"/>
    <property type="project" value="UniProtKB-EC"/>
</dbReference>